<reference evidence="3" key="1">
    <citation type="journal article" date="2012" name="Stand. Genomic Sci.">
        <title>Genome sequence of the Antarctic rhodopsins-containing flavobacterium Gillisia limnaea type strain (R-8282(T)).</title>
        <authorList>
            <person name="Riedel T."/>
            <person name="Held B."/>
            <person name="Nolan M."/>
            <person name="Lucas S."/>
            <person name="Lapidus A."/>
            <person name="Tice H."/>
            <person name="Del Rio T.G."/>
            <person name="Cheng J.F."/>
            <person name="Han C."/>
            <person name="Tapia R."/>
            <person name="Goodwin L.A."/>
            <person name="Pitluck S."/>
            <person name="Liolios K."/>
            <person name="Mavromatis K."/>
            <person name="Pagani I."/>
            <person name="Ivanova N."/>
            <person name="Mikhailova N."/>
            <person name="Pati A."/>
            <person name="Chen A."/>
            <person name="Palaniappan K."/>
            <person name="Land M."/>
            <person name="Rohde M."/>
            <person name="Tindall B.J."/>
            <person name="Detter J.C."/>
            <person name="Goker M."/>
            <person name="Bristow J."/>
            <person name="Eisen J.A."/>
            <person name="Markowitz V."/>
            <person name="Hugenholtz P."/>
            <person name="Kyrpides N.C."/>
            <person name="Klenk H.P."/>
            <person name="Woyke T."/>
        </authorList>
    </citation>
    <scope>NUCLEOTIDE SEQUENCE [LARGE SCALE GENOMIC DNA]</scope>
    <source>
        <strain evidence="3">DSM 15749 / LMG 21470 / R-8282</strain>
    </source>
</reference>
<feature type="signal peptide" evidence="1">
    <location>
        <begin position="1"/>
        <end position="18"/>
    </location>
</feature>
<dbReference type="AlphaFoldDB" id="H2BVH6"/>
<feature type="chain" id="PRO_5003560379" evidence="1">
    <location>
        <begin position="19"/>
        <end position="101"/>
    </location>
</feature>
<dbReference type="eggNOG" id="ENOG50336R3">
    <property type="taxonomic scope" value="Bacteria"/>
</dbReference>
<evidence type="ECO:0000313" key="3">
    <source>
        <dbReference type="Proteomes" id="UP000003844"/>
    </source>
</evidence>
<dbReference type="Proteomes" id="UP000003844">
    <property type="component" value="Unassembled WGS sequence"/>
</dbReference>
<keyword evidence="3" id="KW-1185">Reference proteome</keyword>
<evidence type="ECO:0000256" key="1">
    <source>
        <dbReference type="SAM" id="SignalP"/>
    </source>
</evidence>
<dbReference type="OrthoDB" id="1447689at2"/>
<dbReference type="STRING" id="865937.Gilli_2252"/>
<protein>
    <submittedName>
        <fullName evidence="2">Secreted protein</fullName>
    </submittedName>
</protein>
<organism evidence="2 3">
    <name type="scientific">Gillisia limnaea (strain DSM 15749 / LMG 21470 / R-8282)</name>
    <dbReference type="NCBI Taxonomy" id="865937"/>
    <lineage>
        <taxon>Bacteria</taxon>
        <taxon>Pseudomonadati</taxon>
        <taxon>Bacteroidota</taxon>
        <taxon>Flavobacteriia</taxon>
        <taxon>Flavobacteriales</taxon>
        <taxon>Flavobacteriaceae</taxon>
        <taxon>Gillisia</taxon>
    </lineage>
</organism>
<sequence>MKPIKIFFVITILLFTYACNSTKIQKDTLMEITGTIEAIEMSSWQYGTHTISKDENFYALTSEKIDLKTYEGKTVRIKAEKIAGYPVDGGPEYLEVHEIRE</sequence>
<accession>H2BVH6</accession>
<keyword evidence="1" id="KW-0732">Signal</keyword>
<evidence type="ECO:0000313" key="2">
    <source>
        <dbReference type="EMBL" id="EHQ02884.1"/>
    </source>
</evidence>
<name>H2BVH6_GILLR</name>
<dbReference type="PROSITE" id="PS51257">
    <property type="entry name" value="PROKAR_LIPOPROTEIN"/>
    <property type="match status" value="1"/>
</dbReference>
<dbReference type="HOGENOM" id="CLU_2316351_0_0_10"/>
<proteinExistence type="predicted"/>
<gene>
    <name evidence="2" type="ORF">Gilli_2252</name>
</gene>
<dbReference type="EMBL" id="JH594606">
    <property type="protein sequence ID" value="EHQ02884.1"/>
    <property type="molecule type" value="Genomic_DNA"/>
</dbReference>
<dbReference type="RefSeq" id="WP_006989194.1">
    <property type="nucleotide sequence ID" value="NZ_JH594606.1"/>
</dbReference>